<dbReference type="PANTHER" id="PTHR10963:SF55">
    <property type="entry name" value="GLYCOSIDE HYDROLASE FAMILY 16 PROTEIN"/>
    <property type="match status" value="1"/>
</dbReference>
<dbReference type="InterPro" id="IPR013320">
    <property type="entry name" value="ConA-like_dom_sf"/>
</dbReference>
<dbReference type="EMBL" id="ARZY01000009">
    <property type="protein sequence ID" value="EWH10747.1"/>
    <property type="molecule type" value="Genomic_DNA"/>
</dbReference>
<dbReference type="GO" id="GO:0005975">
    <property type="term" value="P:carbohydrate metabolic process"/>
    <property type="evidence" value="ECO:0007669"/>
    <property type="project" value="InterPro"/>
</dbReference>
<dbReference type="OrthoDB" id="9809583at2"/>
<dbReference type="RefSeq" id="WP_051479691.1">
    <property type="nucleotide sequence ID" value="NZ_ARZY01000009.1"/>
</dbReference>
<evidence type="ECO:0000313" key="3">
    <source>
        <dbReference type="EMBL" id="EWH10747.1"/>
    </source>
</evidence>
<dbReference type="InterPro" id="IPR000757">
    <property type="entry name" value="Beta-glucanase-like"/>
</dbReference>
<dbReference type="InterPro" id="IPR050546">
    <property type="entry name" value="Glycosyl_Hydrlase_16"/>
</dbReference>
<reference evidence="3 4" key="1">
    <citation type="journal article" date="2014" name="Genome Announc.">
        <title>Draft Genome Sequence of the Agar-Degrading Bacterium Catenovulum sp. Strain DS-2, Isolated from Intestines of Haliotis diversicolor.</title>
        <authorList>
            <person name="Shan D."/>
            <person name="Li X."/>
            <person name="Gu Z."/>
            <person name="Wei G."/>
            <person name="Gao Z."/>
            <person name="Shao Z."/>
        </authorList>
    </citation>
    <scope>NUCLEOTIDE SEQUENCE [LARGE SCALE GENOMIC DNA]</scope>
    <source>
        <strain evidence="3 4">DS-2</strain>
    </source>
</reference>
<comment type="caution">
    <text evidence="3">The sequence shown here is derived from an EMBL/GenBank/DDBJ whole genome shotgun (WGS) entry which is preliminary data.</text>
</comment>
<dbReference type="Gene3D" id="2.60.120.200">
    <property type="match status" value="1"/>
</dbReference>
<dbReference type="STRING" id="1328313.DS2_06841"/>
<evidence type="ECO:0000259" key="2">
    <source>
        <dbReference type="PROSITE" id="PS51762"/>
    </source>
</evidence>
<dbReference type="PATRIC" id="fig|1328313.3.peg.1401"/>
<gene>
    <name evidence="3" type="ORF">DS2_06841</name>
</gene>
<keyword evidence="4" id="KW-1185">Reference proteome</keyword>
<organism evidence="3 4">
    <name type="scientific">Catenovulum agarivorans DS-2</name>
    <dbReference type="NCBI Taxonomy" id="1328313"/>
    <lineage>
        <taxon>Bacteria</taxon>
        <taxon>Pseudomonadati</taxon>
        <taxon>Pseudomonadota</taxon>
        <taxon>Gammaproteobacteria</taxon>
        <taxon>Alteromonadales</taxon>
        <taxon>Alteromonadaceae</taxon>
        <taxon>Catenovulum</taxon>
    </lineage>
</organism>
<feature type="domain" description="GH16" evidence="2">
    <location>
        <begin position="27"/>
        <end position="337"/>
    </location>
</feature>
<dbReference type="PANTHER" id="PTHR10963">
    <property type="entry name" value="GLYCOSYL HYDROLASE-RELATED"/>
    <property type="match status" value="1"/>
</dbReference>
<comment type="similarity">
    <text evidence="1">Belongs to the glycosyl hydrolase 16 family.</text>
</comment>
<evidence type="ECO:0000313" key="4">
    <source>
        <dbReference type="Proteomes" id="UP000019276"/>
    </source>
</evidence>
<dbReference type="Proteomes" id="UP000019276">
    <property type="component" value="Unassembled WGS sequence"/>
</dbReference>
<dbReference type="PROSITE" id="PS51257">
    <property type="entry name" value="PROKAR_LIPOPROTEIN"/>
    <property type="match status" value="1"/>
</dbReference>
<sequence>MNKRPIISSFMLVALAGCQSTGTEQAPIEKNNYIPPIHTPNGLVTKEKRLKLLEEFSDDFEQATLDESKWENAPKSLNVGAWTFAQPNAYVNDGQLVIEATQETHTRPFKDSCWDGKAGGSAKTVERTLYYKSGAVRSAKETVYGYYEAKMQGVKIFPGLCPSFWMYSDGHPFPDRNDKSKQYVDYSEIDIVELQQADWRAPGDEDDVYDMDLNLHARVEENGRIVWKRPKPNKATQFNHYRAPFDPSKGFHTYAVENRKDKITWYVDGVKVAEKPNTWWHRPMHVIFSMGLRRKFIKYNPACQRADPNPDYVVKEGYPEDARMRVDYVRGWEVLPSIWLDHSSKQLKSIKYTTSDTLSVKLHYHGGSNYHVASPITVSLVERTDDKIIQTIQTQQEPSVTSEDKRYGGELEVKLNLQAAKPLSRLANGHYYALQASFKSSNGETISLLGEPVRINVSK</sequence>
<dbReference type="GO" id="GO:0004553">
    <property type="term" value="F:hydrolase activity, hydrolyzing O-glycosyl compounds"/>
    <property type="evidence" value="ECO:0007669"/>
    <property type="project" value="InterPro"/>
</dbReference>
<protein>
    <submittedName>
        <fullName evidence="3">Kappa-carrageenase</fullName>
    </submittedName>
</protein>
<proteinExistence type="inferred from homology"/>
<dbReference type="SUPFAM" id="SSF49899">
    <property type="entry name" value="Concanavalin A-like lectins/glucanases"/>
    <property type="match status" value="1"/>
</dbReference>
<dbReference type="PROSITE" id="PS51762">
    <property type="entry name" value="GH16_2"/>
    <property type="match status" value="1"/>
</dbReference>
<dbReference type="AlphaFoldDB" id="W7QP45"/>
<accession>W7QP45</accession>
<evidence type="ECO:0000256" key="1">
    <source>
        <dbReference type="ARBA" id="ARBA00006865"/>
    </source>
</evidence>
<name>W7QP45_9ALTE</name>
<dbReference type="Pfam" id="PF00722">
    <property type="entry name" value="Glyco_hydro_16"/>
    <property type="match status" value="1"/>
</dbReference>
<dbReference type="eggNOG" id="COG2273">
    <property type="taxonomic scope" value="Bacteria"/>
</dbReference>